<dbReference type="Pfam" id="PF07946">
    <property type="entry name" value="CCDC47"/>
    <property type="match status" value="1"/>
</dbReference>
<dbReference type="EMBL" id="HBIF01001436">
    <property type="protein sequence ID" value="CAE0317954.1"/>
    <property type="molecule type" value="Transcribed_RNA"/>
</dbReference>
<feature type="compositionally biased region" description="Basic and acidic residues" evidence="5">
    <location>
        <begin position="283"/>
        <end position="333"/>
    </location>
</feature>
<dbReference type="PANTHER" id="PTHR12883">
    <property type="entry name" value="ADIPOCYTE-SPECIFIC PROTEIN 4-RELATED"/>
    <property type="match status" value="1"/>
</dbReference>
<proteinExistence type="predicted"/>
<feature type="transmembrane region" description="Helical" evidence="6">
    <location>
        <begin position="37"/>
        <end position="54"/>
    </location>
</feature>
<keyword evidence="4 6" id="KW-0472">Membrane</keyword>
<sequence length="350" mass="40236">MVFLVIALSFTQATEEAPETPKEPSSGFSEIQNNFLVEVIMINIILMFAVNYFIGKKKNESIAASWMQRIRPLLVNNFSHIGVGQQQGDGEVLREANHVFKYYASGRYNCGYFLATLELTTRQDIFTTLFWNYLIREGDKFTIEIPVKMANPAPVVFALVKSSQARNTRNNLEDLKTFTKPINIKELSQNLTCLAESEEVAKQVLSGEVLSIVNQLQPYIDTLHITDRETLHPGYTLKLSCKMLLPNSDSDEVMKLATLALALCDNTSMLKLSQTAKATAEKERSILEKERQKEVQQQREEERLRKKEEQKKIEEERAKKLSKEKQRKLEEKEHKKKLKKQTPKFKMVKA</sequence>
<dbReference type="GO" id="GO:0005509">
    <property type="term" value="F:calcium ion binding"/>
    <property type="evidence" value="ECO:0007669"/>
    <property type="project" value="InterPro"/>
</dbReference>
<feature type="signal peptide" evidence="7">
    <location>
        <begin position="1"/>
        <end position="16"/>
    </location>
</feature>
<evidence type="ECO:0000256" key="4">
    <source>
        <dbReference type="ARBA" id="ARBA00023136"/>
    </source>
</evidence>
<keyword evidence="2 6" id="KW-0812">Transmembrane</keyword>
<organism evidence="8">
    <name type="scientific">Fabrea salina</name>
    <dbReference type="NCBI Taxonomy" id="342563"/>
    <lineage>
        <taxon>Eukaryota</taxon>
        <taxon>Sar</taxon>
        <taxon>Alveolata</taxon>
        <taxon>Ciliophora</taxon>
        <taxon>Postciliodesmatophora</taxon>
        <taxon>Heterotrichea</taxon>
        <taxon>Heterotrichida</taxon>
        <taxon>Fabreidae</taxon>
        <taxon>Fabrea</taxon>
    </lineage>
</organism>
<evidence type="ECO:0000256" key="7">
    <source>
        <dbReference type="SAM" id="SignalP"/>
    </source>
</evidence>
<feature type="compositionally biased region" description="Basic residues" evidence="5">
    <location>
        <begin position="334"/>
        <end position="350"/>
    </location>
</feature>
<dbReference type="AlphaFoldDB" id="A0A7S3I9Y5"/>
<name>A0A7S3I9Y5_9CILI</name>
<feature type="chain" id="PRO_5031527702" description="Coiled-coil domain-containing protein 47" evidence="7">
    <location>
        <begin position="17"/>
        <end position="350"/>
    </location>
</feature>
<evidence type="ECO:0000256" key="3">
    <source>
        <dbReference type="ARBA" id="ARBA00022989"/>
    </source>
</evidence>
<evidence type="ECO:0000313" key="8">
    <source>
        <dbReference type="EMBL" id="CAE0317954.1"/>
    </source>
</evidence>
<evidence type="ECO:0000256" key="2">
    <source>
        <dbReference type="ARBA" id="ARBA00022692"/>
    </source>
</evidence>
<protein>
    <recommendedName>
        <fullName evidence="9">Coiled-coil domain-containing protein 47</fullName>
    </recommendedName>
</protein>
<keyword evidence="7" id="KW-0732">Signal</keyword>
<dbReference type="InterPro" id="IPR012879">
    <property type="entry name" value="CCDC47"/>
</dbReference>
<reference evidence="8" key="1">
    <citation type="submission" date="2021-01" db="EMBL/GenBank/DDBJ databases">
        <authorList>
            <person name="Corre E."/>
            <person name="Pelletier E."/>
            <person name="Niang G."/>
            <person name="Scheremetjew M."/>
            <person name="Finn R."/>
            <person name="Kale V."/>
            <person name="Holt S."/>
            <person name="Cochrane G."/>
            <person name="Meng A."/>
            <person name="Brown T."/>
            <person name="Cohen L."/>
        </authorList>
    </citation>
    <scope>NUCLEOTIDE SEQUENCE</scope>
</reference>
<feature type="region of interest" description="Disordered" evidence="5">
    <location>
        <begin position="283"/>
        <end position="350"/>
    </location>
</feature>
<accession>A0A7S3I9Y5</accession>
<evidence type="ECO:0000256" key="5">
    <source>
        <dbReference type="SAM" id="MobiDB-lite"/>
    </source>
</evidence>
<dbReference type="PANTHER" id="PTHR12883:SF0">
    <property type="entry name" value="PAT COMPLEX SUBUNIT CCDC47"/>
    <property type="match status" value="1"/>
</dbReference>
<dbReference type="GO" id="GO:0032469">
    <property type="term" value="P:endoplasmic reticulum calcium ion homeostasis"/>
    <property type="evidence" value="ECO:0007669"/>
    <property type="project" value="InterPro"/>
</dbReference>
<dbReference type="GO" id="GO:0005783">
    <property type="term" value="C:endoplasmic reticulum"/>
    <property type="evidence" value="ECO:0007669"/>
    <property type="project" value="InterPro"/>
</dbReference>
<evidence type="ECO:0008006" key="9">
    <source>
        <dbReference type="Google" id="ProtNLM"/>
    </source>
</evidence>
<evidence type="ECO:0000256" key="6">
    <source>
        <dbReference type="SAM" id="Phobius"/>
    </source>
</evidence>
<dbReference type="GO" id="GO:0016020">
    <property type="term" value="C:membrane"/>
    <property type="evidence" value="ECO:0007669"/>
    <property type="project" value="UniProtKB-SubCell"/>
</dbReference>
<comment type="subcellular location">
    <subcellularLocation>
        <location evidence="1">Membrane</location>
        <topology evidence="1">Single-pass membrane protein</topology>
    </subcellularLocation>
</comment>
<gene>
    <name evidence="8" type="ORF">FSAL1345_LOCUS1223</name>
</gene>
<evidence type="ECO:0000256" key="1">
    <source>
        <dbReference type="ARBA" id="ARBA00004167"/>
    </source>
</evidence>
<keyword evidence="3 6" id="KW-1133">Transmembrane helix</keyword>